<evidence type="ECO:0000256" key="1">
    <source>
        <dbReference type="ARBA" id="ARBA00022485"/>
    </source>
</evidence>
<dbReference type="InParanoid" id="A0A1Q6DW75"/>
<comment type="caution">
    <text evidence="6">The sequence shown here is derived from an EMBL/GenBank/DDBJ whole genome shotgun (WGS) entry which is preliminary data.</text>
</comment>
<keyword evidence="2" id="KW-0479">Metal-binding</keyword>
<name>A0A1Q6DW75_METT1</name>
<gene>
    <name evidence="6" type="ORF">BTN85_1111</name>
</gene>
<evidence type="ECO:0000256" key="2">
    <source>
        <dbReference type="ARBA" id="ARBA00022723"/>
    </source>
</evidence>
<dbReference type="PANTHER" id="PTHR24960:SF79">
    <property type="entry name" value="PHOTOSYSTEM I IRON-SULFUR CENTER"/>
    <property type="match status" value="1"/>
</dbReference>
<evidence type="ECO:0000259" key="5">
    <source>
        <dbReference type="PROSITE" id="PS51379"/>
    </source>
</evidence>
<keyword evidence="7" id="KW-1185">Reference proteome</keyword>
<keyword evidence="4" id="KW-0411">Iron-sulfur</keyword>
<dbReference type="Pfam" id="PF04015">
    <property type="entry name" value="DUF362"/>
    <property type="match status" value="1"/>
</dbReference>
<dbReference type="EMBL" id="MSDW01000001">
    <property type="protein sequence ID" value="OKY78614.1"/>
    <property type="molecule type" value="Genomic_DNA"/>
</dbReference>
<proteinExistence type="predicted"/>
<evidence type="ECO:0000313" key="6">
    <source>
        <dbReference type="EMBL" id="OKY78614.1"/>
    </source>
</evidence>
<feature type="domain" description="4Fe-4S ferredoxin-type" evidence="5">
    <location>
        <begin position="207"/>
        <end position="236"/>
    </location>
</feature>
<dbReference type="InterPro" id="IPR017900">
    <property type="entry name" value="4Fe4S_Fe_S_CS"/>
</dbReference>
<keyword evidence="3" id="KW-0408">Iron</keyword>
<dbReference type="PROSITE" id="PS51379">
    <property type="entry name" value="4FE4S_FER_2"/>
    <property type="match status" value="2"/>
</dbReference>
<dbReference type="GO" id="GO:0046872">
    <property type="term" value="F:metal ion binding"/>
    <property type="evidence" value="ECO:0007669"/>
    <property type="project" value="UniProtKB-KW"/>
</dbReference>
<dbReference type="InterPro" id="IPR017896">
    <property type="entry name" value="4Fe4S_Fe-S-bd"/>
</dbReference>
<accession>A0A1Q6DW75</accession>
<dbReference type="Gene3D" id="3.30.70.20">
    <property type="match status" value="1"/>
</dbReference>
<dbReference type="PROSITE" id="PS00198">
    <property type="entry name" value="4FE4S_FER_1"/>
    <property type="match status" value="1"/>
</dbReference>
<sequence length="339" mass="38085">MSEVRYFKEARNGRNYDKFSYNVLEHLDKKFGGLESLAVKLHFGEKNSETHLDPELVEEIYNKLNEVVSDLVLIDCNVLYKSERSKGSSHIRLAKENGFNFGKIEIADGEKGEDEWIREVNLNHFDRVKLGASLKKYDGILSIAHFTGHEVTGFGAALKNMGMGLGSKSGKLEMHNAFNLEIERSECKGCGECIEECPADAIDIQEDKAYLNEEKCIGCGKCIAVCPNEAIKIPWDDATPVQLQERICEYAYGADKDKETYFINVLNSITPGCDCVDQEQEKATDDLGVLYSDDIVSIDQASLDLVGKNNLDKKLNPERQVEYAEEIGLGERNYNLKEI</sequence>
<dbReference type="GO" id="GO:0051539">
    <property type="term" value="F:4 iron, 4 sulfur cluster binding"/>
    <property type="evidence" value="ECO:0007669"/>
    <property type="project" value="UniProtKB-KW"/>
</dbReference>
<organism evidence="6 7">
    <name type="scientific">Methanohalarchaeum thermophilum</name>
    <dbReference type="NCBI Taxonomy" id="1903181"/>
    <lineage>
        <taxon>Archaea</taxon>
        <taxon>Methanobacteriati</taxon>
        <taxon>Methanobacteriota</taxon>
        <taxon>Methanonatronarchaeia</taxon>
        <taxon>Methanonatronarchaeales</taxon>
        <taxon>Methanonatronarchaeaceae</taxon>
        <taxon>Candidatus Methanohalarchaeum</taxon>
    </lineage>
</organism>
<reference evidence="6" key="1">
    <citation type="submission" date="2016-12" db="EMBL/GenBank/DDBJ databases">
        <title>Discovery of methanogenic haloarchaea.</title>
        <authorList>
            <person name="Sorokin D.Y."/>
            <person name="Makarova K.S."/>
            <person name="Abbas B."/>
            <person name="Ferrer M."/>
            <person name="Golyshin P.N."/>
        </authorList>
    </citation>
    <scope>NUCLEOTIDE SEQUENCE [LARGE SCALE GENOMIC DNA]</scope>
    <source>
        <strain evidence="6">HMET1</strain>
    </source>
</reference>
<dbReference type="SUPFAM" id="SSF54862">
    <property type="entry name" value="4Fe-4S ferredoxins"/>
    <property type="match status" value="1"/>
</dbReference>
<dbReference type="InterPro" id="IPR007160">
    <property type="entry name" value="DUF362"/>
</dbReference>
<dbReference type="GO" id="GO:0016491">
    <property type="term" value="F:oxidoreductase activity"/>
    <property type="evidence" value="ECO:0007669"/>
    <property type="project" value="UniProtKB-ARBA"/>
</dbReference>
<dbReference type="Pfam" id="PF12838">
    <property type="entry name" value="Fer4_7"/>
    <property type="match status" value="1"/>
</dbReference>
<keyword evidence="1" id="KW-0004">4Fe-4S</keyword>
<dbReference type="Proteomes" id="UP000185744">
    <property type="component" value="Unassembled WGS sequence"/>
</dbReference>
<evidence type="ECO:0000313" key="7">
    <source>
        <dbReference type="Proteomes" id="UP000185744"/>
    </source>
</evidence>
<feature type="domain" description="4Fe-4S ferredoxin-type" evidence="5">
    <location>
        <begin position="178"/>
        <end position="206"/>
    </location>
</feature>
<evidence type="ECO:0000256" key="4">
    <source>
        <dbReference type="ARBA" id="ARBA00023014"/>
    </source>
</evidence>
<dbReference type="InterPro" id="IPR050157">
    <property type="entry name" value="PSI_iron-sulfur_center"/>
</dbReference>
<dbReference type="PANTHER" id="PTHR24960">
    <property type="entry name" value="PHOTOSYSTEM I IRON-SULFUR CENTER-RELATED"/>
    <property type="match status" value="1"/>
</dbReference>
<dbReference type="AlphaFoldDB" id="A0A1Q6DW75"/>
<dbReference type="STRING" id="1903181.BTN85_1111"/>
<protein>
    <submittedName>
        <fullName evidence="6">Fe-S center protein</fullName>
    </submittedName>
</protein>
<evidence type="ECO:0000256" key="3">
    <source>
        <dbReference type="ARBA" id="ARBA00023004"/>
    </source>
</evidence>